<comment type="caution">
    <text evidence="3">The sequence shown here is derived from an EMBL/GenBank/DDBJ whole genome shotgun (WGS) entry which is preliminary data.</text>
</comment>
<dbReference type="InterPro" id="IPR036514">
    <property type="entry name" value="SGNH_hydro_sf"/>
</dbReference>
<evidence type="ECO:0000259" key="2">
    <source>
        <dbReference type="Pfam" id="PF13472"/>
    </source>
</evidence>
<reference evidence="3 4" key="1">
    <citation type="submission" date="2020-07" db="EMBL/GenBank/DDBJ databases">
        <title>Sequencing the genomes of 1000 actinobacteria strains.</title>
        <authorList>
            <person name="Klenk H.-P."/>
        </authorList>
    </citation>
    <scope>NUCLEOTIDE SEQUENCE [LARGE SCALE GENOMIC DNA]</scope>
    <source>
        <strain evidence="3 4">DSM 24552</strain>
    </source>
</reference>
<evidence type="ECO:0000313" key="3">
    <source>
        <dbReference type="EMBL" id="NYG56837.1"/>
    </source>
</evidence>
<organism evidence="3 4">
    <name type="scientific">Nocardioides perillae</name>
    <dbReference type="NCBI Taxonomy" id="1119534"/>
    <lineage>
        <taxon>Bacteria</taxon>
        <taxon>Bacillati</taxon>
        <taxon>Actinomycetota</taxon>
        <taxon>Actinomycetes</taxon>
        <taxon>Propionibacteriales</taxon>
        <taxon>Nocardioidaceae</taxon>
        <taxon>Nocardioides</taxon>
    </lineage>
</organism>
<dbReference type="CDD" id="cd01836">
    <property type="entry name" value="FeeA_FeeB_like"/>
    <property type="match status" value="1"/>
</dbReference>
<dbReference type="EMBL" id="JACCAC010000001">
    <property type="protein sequence ID" value="NYG56837.1"/>
    <property type="molecule type" value="Genomic_DNA"/>
</dbReference>
<dbReference type="Gene3D" id="3.40.50.1110">
    <property type="entry name" value="SGNH hydrolase"/>
    <property type="match status" value="1"/>
</dbReference>
<dbReference type="InterPro" id="IPR013830">
    <property type="entry name" value="SGNH_hydro"/>
</dbReference>
<dbReference type="PANTHER" id="PTHR30383:SF5">
    <property type="entry name" value="SGNH HYDROLASE-TYPE ESTERASE DOMAIN-CONTAINING PROTEIN"/>
    <property type="match status" value="1"/>
</dbReference>
<dbReference type="RefSeq" id="WP_179519025.1">
    <property type="nucleotide sequence ID" value="NZ_JACCAC010000001.1"/>
</dbReference>
<dbReference type="Pfam" id="PF13472">
    <property type="entry name" value="Lipase_GDSL_2"/>
    <property type="match status" value="1"/>
</dbReference>
<dbReference type="AlphaFoldDB" id="A0A7Y9RY21"/>
<dbReference type="Proteomes" id="UP000544110">
    <property type="component" value="Unassembled WGS sequence"/>
</dbReference>
<proteinExistence type="predicted"/>
<feature type="domain" description="SGNH hydrolase-type esterase" evidence="2">
    <location>
        <begin position="71"/>
        <end position="247"/>
    </location>
</feature>
<keyword evidence="4" id="KW-1185">Reference proteome</keyword>
<accession>A0A7Y9RY21</accession>
<dbReference type="PANTHER" id="PTHR30383">
    <property type="entry name" value="THIOESTERASE 1/PROTEASE 1/LYSOPHOSPHOLIPASE L1"/>
    <property type="match status" value="1"/>
</dbReference>
<name>A0A7Y9RY21_9ACTN</name>
<dbReference type="SUPFAM" id="SSF52266">
    <property type="entry name" value="SGNH hydrolase"/>
    <property type="match status" value="1"/>
</dbReference>
<feature type="region of interest" description="Disordered" evidence="1">
    <location>
        <begin position="322"/>
        <end position="364"/>
    </location>
</feature>
<feature type="compositionally biased region" description="Low complexity" evidence="1">
    <location>
        <begin position="340"/>
        <end position="353"/>
    </location>
</feature>
<protein>
    <submittedName>
        <fullName evidence="3">Lysophospholipase L1-like esterase</fullName>
    </submittedName>
</protein>
<evidence type="ECO:0000256" key="1">
    <source>
        <dbReference type="SAM" id="MobiDB-lite"/>
    </source>
</evidence>
<dbReference type="GO" id="GO:0004622">
    <property type="term" value="F:phosphatidylcholine lysophospholipase activity"/>
    <property type="evidence" value="ECO:0007669"/>
    <property type="project" value="TreeGrafter"/>
</dbReference>
<feature type="compositionally biased region" description="Basic and acidic residues" evidence="1">
    <location>
        <begin position="323"/>
        <end position="335"/>
    </location>
</feature>
<sequence length="364" mass="37285">MGKAAAARKLASAAAFGGGGLTAVGAGLFGVMKVEAQLARRAIGEPRDEPPPDATGWYGRHRPGPAVKVVLLGDSSAAGYGVERVEETPGALLASGIAVHGDRRVYLRSLAVVGAQTSDLAAQVDRALVVEPDVAVVMIGANDVTHSVLPRQSVADLTEGVTRLIEAGVAVVVGTCPDLGTIKPIAPPLKQFARAYSRRLAAAQTIAVLEAGGRTVSLGSILGPEFDAAPALLFGPDRFHPSADGYRKLAGVLLPSTLAALDLLPDDELRPEAFRGEGVLPITAAALEAVRTPGTELDGTEVAGARRGVRGLWVELRHRRRRVDGDAESPEKSEADEAGPDGAVAADGGLVPDPGTVTEEAAGA</sequence>
<evidence type="ECO:0000313" key="4">
    <source>
        <dbReference type="Proteomes" id="UP000544110"/>
    </source>
</evidence>
<gene>
    <name evidence="3" type="ORF">BJ989_003141</name>
</gene>
<dbReference type="InterPro" id="IPR051532">
    <property type="entry name" value="Ester_Hydrolysis_Enzymes"/>
</dbReference>